<organism evidence="2 3">
    <name type="scientific">Candidatus Protochlamydia amoebophila</name>
    <dbReference type="NCBI Taxonomy" id="362787"/>
    <lineage>
        <taxon>Bacteria</taxon>
        <taxon>Pseudomonadati</taxon>
        <taxon>Chlamydiota</taxon>
        <taxon>Chlamydiia</taxon>
        <taxon>Parachlamydiales</taxon>
        <taxon>Parachlamydiaceae</taxon>
        <taxon>Candidatus Protochlamydia</taxon>
    </lineage>
</organism>
<evidence type="ECO:0008006" key="4">
    <source>
        <dbReference type="Google" id="ProtNLM"/>
    </source>
</evidence>
<proteinExistence type="predicted"/>
<dbReference type="PROSITE" id="PS51450">
    <property type="entry name" value="LRR"/>
    <property type="match status" value="1"/>
</dbReference>
<dbReference type="InterPro" id="IPR052201">
    <property type="entry name" value="LRR-containing_regulator"/>
</dbReference>
<keyword evidence="1" id="KW-0677">Repeat</keyword>
<gene>
    <name evidence="2" type="ORF">DB44_CW00540</name>
</gene>
<dbReference type="SMART" id="SM00368">
    <property type="entry name" value="LRR_RI"/>
    <property type="match status" value="11"/>
</dbReference>
<dbReference type="EMBL" id="JSAN01000069">
    <property type="protein sequence ID" value="KIC71881.1"/>
    <property type="molecule type" value="Genomic_DNA"/>
</dbReference>
<dbReference type="PATRIC" id="fig|362787.3.peg.1135"/>
<dbReference type="PANTHER" id="PTHR24111">
    <property type="entry name" value="LEUCINE-RICH REPEAT-CONTAINING PROTEIN 34"/>
    <property type="match status" value="1"/>
</dbReference>
<reference evidence="2 3" key="1">
    <citation type="journal article" date="2014" name="Mol. Biol. Evol.">
        <title>Massive expansion of Ubiquitination-related gene families within the Chlamydiae.</title>
        <authorList>
            <person name="Domman D."/>
            <person name="Collingro A."/>
            <person name="Lagkouvardos I."/>
            <person name="Gehre L."/>
            <person name="Weinmaier T."/>
            <person name="Rattei T."/>
            <person name="Subtil A."/>
            <person name="Horn M."/>
        </authorList>
    </citation>
    <scope>NUCLEOTIDE SEQUENCE [LARGE SCALE GENOMIC DNA]</scope>
    <source>
        <strain evidence="2 3">EI2</strain>
    </source>
</reference>
<accession>A0A0C1JMT7</accession>
<dbReference type="PANTHER" id="PTHR24111:SF0">
    <property type="entry name" value="LEUCINE-RICH REPEAT-CONTAINING PROTEIN"/>
    <property type="match status" value="1"/>
</dbReference>
<evidence type="ECO:0000313" key="3">
    <source>
        <dbReference type="Proteomes" id="UP000031465"/>
    </source>
</evidence>
<comment type="caution">
    <text evidence="2">The sequence shown here is derived from an EMBL/GenBank/DDBJ whole genome shotgun (WGS) entry which is preliminary data.</text>
</comment>
<dbReference type="Pfam" id="PF13516">
    <property type="entry name" value="LRR_6"/>
    <property type="match status" value="9"/>
</dbReference>
<dbReference type="InterPro" id="IPR001611">
    <property type="entry name" value="Leu-rich_rpt"/>
</dbReference>
<evidence type="ECO:0000313" key="2">
    <source>
        <dbReference type="EMBL" id="KIC71881.1"/>
    </source>
</evidence>
<dbReference type="Proteomes" id="UP000031465">
    <property type="component" value="Unassembled WGS sequence"/>
</dbReference>
<dbReference type="InterPro" id="IPR032675">
    <property type="entry name" value="LRR_dom_sf"/>
</dbReference>
<name>A0A0C1JMT7_9BACT</name>
<sequence>MINFSNFKLIRGIFFATILPLRIKKQKDSQIMQSTHSIPSLFSSLSFVEQPSKFRELVDSLDAVLDAIAKHKYSKAIEKFNVFMTSLPSQVEKEVLEKIFACLLALIPVIETPQEINESVRLLLNLTADPCFVKEQQLLAIELAKWHYKKGKQEKQENKQLSYFIDAIHYVGKAQTISEASSNLQCLASRLFKAASTSFSFFKQRLEQAVGKNDSQQVVQLFPNLATRFESICCPSEKHALIKLFYKQVHAVISHTLKTRGLERIQASGLGTLNETMLSYLNSESLPTTCFITAKYREKLDTYRENFRALYQMINLQKFTIKEVCTFQKKVSTDLITLLHALIDDAIAILGDPPCLYDLRAMGSLAKEEFCPYSDLEWCILIEGIEHRPYFVKLARLLELQIINLGEDPAQGLLVFTCIGAKHRSGFHIDSGGNPAVISDLINTPDGLAQMQKMEEYSSNSHSNTLRKTISFHQTNSVLFDLYQTQMHNYLDEELPQTGEVRRKSQALQMLIDRLQTYEEIWHDPFKVQFIDLKKHYLELLHHLLNDLSLYFGMEEANTINLIDAFVKKEIFTVESGFLLQEAVAAIYLKRVGLHFTCGEQKEEVSLKELHDEKEILAKIYWLALRPLYRKLKLCFSGWDTPDLNFCISSLNPHQLKTCIFKLDSHFQKLDLLQEAYYEEKLHPDTIENLKPWMTHFVHHLVSRQQAKALDQAWVWHEAYYKRLSQITFTEPLRKIYLNVLNSYATKESFSALIAHLASIPNPGGIRQSQRLEEEQFQKAIFAMTTNHPNPDDLFQVKIRCPAVPHARYLNQAVCKQILEETGNLKRQYKSAHPVARASYEGYQLHFKQKPTHPLLEYAIHALTARIAGHLSPPTELARFEVDVKGKKQIYPVLISKTIQGQTLENAEKLDVKQLTWACLCAVLTRPGDGRFSNYVVEEETQRIFCVDNDISFVEPVIHHFAGHKVHFSSALFCLPAKYRLDPEVLQTFLYLDPNLILNSWLEDLIQKDENYRALHLFTPMEEKRLYEEDSADCFKGTLLLRSGMVTNLLIQFYHLQDCLRQDLKNKKDFASLDLLPYLISLRDSHKQTLERWVYSKYKQANASNLSPKQRLQQAIDRQVDISLTSAQADAATFGKPPTFEEIQQREEYSPEKAQSELFAFTLSRCTSHVAFGTNKEGEWIEADFRKMVKGKAPDRERQRLVLNALIFLMKNKKLRPKKVTLMNCAVLDHITLKPFLHVELDYLNVSGCPFIKEEAILEIEKCSPNLKTLYLNRCAQLRAFEKPRFHFASTYLQFAKLEELQLKRCVALASIQLDAPLLHTLKADKNPHLKTLFFKTGAPYFKGSFTRCPNLDLKKAKEEGVSKILKEIKTSEIDRTELFQLYMNDSRLTSLELSYRGISDKEAEVIANGLAFNTALKFLRLNSNQISDRGAMTLDLAFAFNTTINHLWLERNLISDRRAEALARILASNTALMTLLLNKNRISDKGMEAFAQALVFNTALRKLHLNGNQISDKGMEAFARALISNTTLESLNLDRNLISDRIAEVLAQVLLSNTALRKLHLNGNQISDKGMEAFARALISNKTLESLNLDRNLISDRIAEVLAQVLLSNTPLSTLSLNGNQISDIGVEALAQALASNTTLRELFLSGNQISDKGIEFLAQALASNSALLYLNLNNNQISDKGMEALAKVLASNTALKKFWLNGNLIKQ</sequence>
<evidence type="ECO:0000256" key="1">
    <source>
        <dbReference type="ARBA" id="ARBA00022737"/>
    </source>
</evidence>
<dbReference type="SUPFAM" id="SSF52047">
    <property type="entry name" value="RNI-like"/>
    <property type="match status" value="2"/>
</dbReference>
<dbReference type="Gene3D" id="3.80.10.10">
    <property type="entry name" value="Ribonuclease Inhibitor"/>
    <property type="match status" value="5"/>
</dbReference>
<protein>
    <recommendedName>
        <fullName evidence="4">Protein-PII uridylyltransferase N-terminal domain-containing protein</fullName>
    </recommendedName>
</protein>